<keyword evidence="1" id="KW-0472">Membrane</keyword>
<dbReference type="Pfam" id="PF13490">
    <property type="entry name" value="zf-HC2"/>
    <property type="match status" value="1"/>
</dbReference>
<name>A0ABU6GPB1_9BACL</name>
<feature type="domain" description="Putative zinc-finger" evidence="2">
    <location>
        <begin position="3"/>
        <end position="37"/>
    </location>
</feature>
<organism evidence="3 4">
    <name type="scientific">Paenibacillus dokdonensis</name>
    <dbReference type="NCBI Taxonomy" id="2567944"/>
    <lineage>
        <taxon>Bacteria</taxon>
        <taxon>Bacillati</taxon>
        <taxon>Bacillota</taxon>
        <taxon>Bacilli</taxon>
        <taxon>Bacillales</taxon>
        <taxon>Paenibacillaceae</taxon>
        <taxon>Paenibacillus</taxon>
    </lineage>
</organism>
<evidence type="ECO:0000313" key="3">
    <source>
        <dbReference type="EMBL" id="MEC0241244.1"/>
    </source>
</evidence>
<evidence type="ECO:0000259" key="2">
    <source>
        <dbReference type="Pfam" id="PF13490"/>
    </source>
</evidence>
<proteinExistence type="predicted"/>
<accession>A0ABU6GPB1</accession>
<dbReference type="InterPro" id="IPR027383">
    <property type="entry name" value="Znf_put"/>
</dbReference>
<reference evidence="3 4" key="1">
    <citation type="submission" date="2023-03" db="EMBL/GenBank/DDBJ databases">
        <title>Bacillus Genome Sequencing.</title>
        <authorList>
            <person name="Dunlap C."/>
        </authorList>
    </citation>
    <scope>NUCLEOTIDE SEQUENCE [LARGE SCALE GENOMIC DNA]</scope>
    <source>
        <strain evidence="3 4">BD-525</strain>
    </source>
</reference>
<protein>
    <submittedName>
        <fullName evidence="3">Zf-HC2 domain-containing protein</fullName>
    </submittedName>
</protein>
<feature type="transmembrane region" description="Helical" evidence="1">
    <location>
        <begin position="76"/>
        <end position="98"/>
    </location>
</feature>
<comment type="caution">
    <text evidence="3">The sequence shown here is derived from an EMBL/GenBank/DDBJ whole genome shotgun (WGS) entry which is preliminary data.</text>
</comment>
<evidence type="ECO:0000256" key="1">
    <source>
        <dbReference type="SAM" id="Phobius"/>
    </source>
</evidence>
<keyword evidence="4" id="KW-1185">Reference proteome</keyword>
<keyword evidence="1" id="KW-1133">Transmembrane helix</keyword>
<gene>
    <name evidence="3" type="ORF">P4H66_15435</name>
</gene>
<dbReference type="EMBL" id="JARLKZ010000008">
    <property type="protein sequence ID" value="MEC0241244.1"/>
    <property type="molecule type" value="Genomic_DNA"/>
</dbReference>
<evidence type="ECO:0000313" key="4">
    <source>
        <dbReference type="Proteomes" id="UP001344632"/>
    </source>
</evidence>
<dbReference type="Proteomes" id="UP001344632">
    <property type="component" value="Unassembled WGS sequence"/>
</dbReference>
<dbReference type="RefSeq" id="WP_326088951.1">
    <property type="nucleotide sequence ID" value="NZ_JARLKZ010000008.1"/>
</dbReference>
<sequence>MKCDMVRDLLPSYAEQLTSAYSNDEIEKHLSSCMECRQYYQQMTEPIGSSLPILDAEEVEKLDYLKRVRNKNKQTLILSIFAVLVLVMVVIGLFAIGLPVSSKDVKISYQNVNDRLEVHLTLENGKDLIFSNKSRFIYDEHHNVIGYETRYTPKGVFHNPFDDVGKEMMLGMQNHTSSDYKSTFILEFKDKTMIFVDGILVE</sequence>
<keyword evidence="1" id="KW-0812">Transmembrane</keyword>